<dbReference type="EnsemblMetazoa" id="CLYHEMT012870.5">
    <property type="protein sequence ID" value="CLYHEMP012870.5"/>
    <property type="gene ID" value="CLYHEMG012870"/>
</dbReference>
<accession>A0A7M5WTE3</accession>
<evidence type="ECO:0000256" key="3">
    <source>
        <dbReference type="ARBA" id="ARBA00023027"/>
    </source>
</evidence>
<dbReference type="InterPro" id="IPR016161">
    <property type="entry name" value="Ald_DH/histidinol_DH"/>
</dbReference>
<reference evidence="8" key="1">
    <citation type="submission" date="2021-01" db="UniProtKB">
        <authorList>
            <consortium name="EnsemblMetazoa"/>
        </authorList>
    </citation>
    <scope>IDENTIFICATION</scope>
</reference>
<keyword evidence="6" id="KW-0472">Membrane</keyword>
<organism evidence="8 9">
    <name type="scientific">Clytia hemisphaerica</name>
    <dbReference type="NCBI Taxonomy" id="252671"/>
    <lineage>
        <taxon>Eukaryota</taxon>
        <taxon>Metazoa</taxon>
        <taxon>Cnidaria</taxon>
        <taxon>Hydrozoa</taxon>
        <taxon>Hydroidolina</taxon>
        <taxon>Leptothecata</taxon>
        <taxon>Obeliida</taxon>
        <taxon>Clytiidae</taxon>
        <taxon>Clytia</taxon>
    </lineage>
</organism>
<dbReference type="GO" id="GO:0006081">
    <property type="term" value="P:aldehyde metabolic process"/>
    <property type="evidence" value="ECO:0007669"/>
    <property type="project" value="InterPro"/>
</dbReference>
<evidence type="ECO:0000256" key="4">
    <source>
        <dbReference type="PIRNR" id="PIRNR036492"/>
    </source>
</evidence>
<proteinExistence type="inferred from homology"/>
<dbReference type="Gene3D" id="3.40.605.10">
    <property type="entry name" value="Aldehyde Dehydrogenase, Chain A, domain 1"/>
    <property type="match status" value="1"/>
</dbReference>
<dbReference type="PANTHER" id="PTHR43570">
    <property type="entry name" value="ALDEHYDE DEHYDROGENASE"/>
    <property type="match status" value="1"/>
</dbReference>
<feature type="active site" evidence="5">
    <location>
        <position position="248"/>
    </location>
</feature>
<dbReference type="FunFam" id="3.40.605.10:FF:000004">
    <property type="entry name" value="Aldehyde dehydrogenase"/>
    <property type="match status" value="1"/>
</dbReference>
<feature type="active site" evidence="5">
    <location>
        <position position="214"/>
    </location>
</feature>
<keyword evidence="6" id="KW-1133">Transmembrane helix</keyword>
<dbReference type="InterPro" id="IPR012394">
    <property type="entry name" value="Aldehyde_DH_NAD(P)"/>
</dbReference>
<protein>
    <recommendedName>
        <fullName evidence="4">Aldehyde dehydrogenase</fullName>
    </recommendedName>
</protein>
<keyword evidence="2 4" id="KW-0560">Oxidoreductase</keyword>
<dbReference type="Gene3D" id="3.40.309.10">
    <property type="entry name" value="Aldehyde Dehydrogenase, Chain A, domain 2"/>
    <property type="match status" value="1"/>
</dbReference>
<dbReference type="InterPro" id="IPR015590">
    <property type="entry name" value="Aldehyde_DH_dom"/>
</dbReference>
<evidence type="ECO:0000259" key="7">
    <source>
        <dbReference type="Pfam" id="PF00171"/>
    </source>
</evidence>
<feature type="transmembrane region" description="Helical" evidence="6">
    <location>
        <begin position="474"/>
        <end position="497"/>
    </location>
</feature>
<comment type="similarity">
    <text evidence="1 4">Belongs to the aldehyde dehydrogenase family.</text>
</comment>
<sequence>MDINKVDYSVIFSTLRRNFKDGYIAKYEKRLEQLQAIYGLVVDHQEEFHDAGYKDLRKPTTEACFADTQFVIRECGDAIKAFKTWMKPENISTDLLNMQHSAKILHDPLGVVLVMGAWNYPVQLCFIPLIGAIAAGNCVIIKPSELSIHTTELMTKLIEQCLDPDIVQVVNGGVEETTELLKERFDKIFFTGSPSVGKIIMKAASQYLTPVDLELGGKCPAIVDETCDMQLVANRISWARYTNAGQLCIATDYVLCISDNVQDRLIECLKKTLDGFYGENAQESPDFGRILNLRNFKRLQKLIDPSKVVYGNHLDEKDLYISPTIMKNVSSDDPVMQEEIFGPILPVLSVANVDEAVEFVQENEKPLALYVFSKKNDVVNDILARTSSGTVCVNDCVLQVGITNLPFGGVGMSGMGCYHGKYTYDAFTHRKSCLFTKQKNESMNKFRYPPYDYNGRAMRIVKWLLTPNGKPAGISWSVTLLLTSLTLGILASVYKYLLNV</sequence>
<evidence type="ECO:0000313" key="9">
    <source>
        <dbReference type="Proteomes" id="UP000594262"/>
    </source>
</evidence>
<name>A0A7M5WTE3_9CNID</name>
<dbReference type="SUPFAM" id="SSF53720">
    <property type="entry name" value="ALDH-like"/>
    <property type="match status" value="1"/>
</dbReference>
<dbReference type="PANTHER" id="PTHR43570:SF16">
    <property type="entry name" value="ALDEHYDE DEHYDROGENASE TYPE III, ISOFORM Q"/>
    <property type="match status" value="1"/>
</dbReference>
<evidence type="ECO:0000256" key="6">
    <source>
        <dbReference type="SAM" id="Phobius"/>
    </source>
</evidence>
<evidence type="ECO:0000256" key="5">
    <source>
        <dbReference type="PIRSR" id="PIRSR036492-1"/>
    </source>
</evidence>
<keyword evidence="3" id="KW-0520">NAD</keyword>
<dbReference type="InterPro" id="IPR016163">
    <property type="entry name" value="Ald_DH_C"/>
</dbReference>
<dbReference type="InterPro" id="IPR016162">
    <property type="entry name" value="Ald_DH_N"/>
</dbReference>
<dbReference type="GO" id="GO:0004029">
    <property type="term" value="F:aldehyde dehydrogenase (NAD+) activity"/>
    <property type="evidence" value="ECO:0007669"/>
    <property type="project" value="TreeGrafter"/>
</dbReference>
<dbReference type="AlphaFoldDB" id="A0A7M5WTE3"/>
<dbReference type="Pfam" id="PF00171">
    <property type="entry name" value="Aldedh"/>
    <property type="match status" value="1"/>
</dbReference>
<dbReference type="PIRSF" id="PIRSF036492">
    <property type="entry name" value="ALDH"/>
    <property type="match status" value="1"/>
</dbReference>
<keyword evidence="9" id="KW-1185">Reference proteome</keyword>
<dbReference type="OrthoDB" id="440325at2759"/>
<feature type="domain" description="Aldehyde dehydrogenase" evidence="7">
    <location>
        <begin position="26"/>
        <end position="432"/>
    </location>
</feature>
<dbReference type="FunFam" id="3.40.309.10:FF:000003">
    <property type="entry name" value="Aldehyde dehydrogenase"/>
    <property type="match status" value="1"/>
</dbReference>
<dbReference type="Proteomes" id="UP000594262">
    <property type="component" value="Unplaced"/>
</dbReference>
<evidence type="ECO:0000313" key="8">
    <source>
        <dbReference type="EnsemblMetazoa" id="CLYHEMP012870.5"/>
    </source>
</evidence>
<dbReference type="GO" id="GO:0005737">
    <property type="term" value="C:cytoplasm"/>
    <property type="evidence" value="ECO:0007669"/>
    <property type="project" value="TreeGrafter"/>
</dbReference>
<evidence type="ECO:0000256" key="1">
    <source>
        <dbReference type="ARBA" id="ARBA00009986"/>
    </source>
</evidence>
<evidence type="ECO:0000256" key="2">
    <source>
        <dbReference type="ARBA" id="ARBA00023002"/>
    </source>
</evidence>
<keyword evidence="6" id="KW-0812">Transmembrane</keyword>